<dbReference type="PANTHER" id="PTHR16306:SF1">
    <property type="entry name" value="CHROMOSOME UNDETERMINED SCAFFOLD_7, WHOLE GENOME SHOTGUN SEQUENCE"/>
    <property type="match status" value="1"/>
</dbReference>
<comment type="caution">
    <text evidence="3">The sequence shown here is derived from an EMBL/GenBank/DDBJ whole genome shotgun (WGS) entry which is preliminary data.</text>
</comment>
<evidence type="ECO:0000259" key="2">
    <source>
        <dbReference type="PROSITE" id="PS50222"/>
    </source>
</evidence>
<evidence type="ECO:0000313" key="3">
    <source>
        <dbReference type="EMBL" id="CAD8077242.1"/>
    </source>
</evidence>
<feature type="coiled-coil region" evidence="1">
    <location>
        <begin position="235"/>
        <end position="276"/>
    </location>
</feature>
<dbReference type="Proteomes" id="UP000688137">
    <property type="component" value="Unassembled WGS sequence"/>
</dbReference>
<dbReference type="GO" id="GO:0005509">
    <property type="term" value="F:calcium ion binding"/>
    <property type="evidence" value="ECO:0007669"/>
    <property type="project" value="InterPro"/>
</dbReference>
<dbReference type="GO" id="GO:0005737">
    <property type="term" value="C:cytoplasm"/>
    <property type="evidence" value="ECO:0007669"/>
    <property type="project" value="TreeGrafter"/>
</dbReference>
<evidence type="ECO:0000256" key="1">
    <source>
        <dbReference type="SAM" id="Coils"/>
    </source>
</evidence>
<dbReference type="EMBL" id="CAJJDM010000059">
    <property type="protein sequence ID" value="CAD8077242.1"/>
    <property type="molecule type" value="Genomic_DNA"/>
</dbReference>
<dbReference type="PROSITE" id="PS50222">
    <property type="entry name" value="EF_HAND_2"/>
    <property type="match status" value="1"/>
</dbReference>
<dbReference type="PANTHER" id="PTHR16306">
    <property type="entry name" value="TRANSLIN-ASSOCIATED FACTOR X-INTERACTING PROTEIN 1"/>
    <property type="match status" value="1"/>
</dbReference>
<accession>A0A8S1MF43</accession>
<proteinExistence type="predicted"/>
<keyword evidence="4" id="KW-1185">Reference proteome</keyword>
<gene>
    <name evidence="3" type="ORF">PPRIM_AZ9-3.1.T0580015</name>
</gene>
<reference evidence="3" key="1">
    <citation type="submission" date="2021-01" db="EMBL/GenBank/DDBJ databases">
        <authorList>
            <consortium name="Genoscope - CEA"/>
            <person name="William W."/>
        </authorList>
    </citation>
    <scope>NUCLEOTIDE SEQUENCE</scope>
</reference>
<dbReference type="AlphaFoldDB" id="A0A8S1MF43"/>
<keyword evidence="1" id="KW-0175">Coiled coil</keyword>
<dbReference type="InterPro" id="IPR002048">
    <property type="entry name" value="EF_hand_dom"/>
</dbReference>
<dbReference type="OMA" id="QLFTHEK"/>
<protein>
    <recommendedName>
        <fullName evidence="2">EF-hand domain-containing protein</fullName>
    </recommendedName>
</protein>
<evidence type="ECO:0000313" key="4">
    <source>
        <dbReference type="Proteomes" id="UP000688137"/>
    </source>
</evidence>
<feature type="domain" description="EF-hand" evidence="2">
    <location>
        <begin position="521"/>
        <end position="556"/>
    </location>
</feature>
<name>A0A8S1MF43_PARPR</name>
<organism evidence="3 4">
    <name type="scientific">Paramecium primaurelia</name>
    <dbReference type="NCBI Taxonomy" id="5886"/>
    <lineage>
        <taxon>Eukaryota</taxon>
        <taxon>Sar</taxon>
        <taxon>Alveolata</taxon>
        <taxon>Ciliophora</taxon>
        <taxon>Intramacronucleata</taxon>
        <taxon>Oligohymenophorea</taxon>
        <taxon>Peniculida</taxon>
        <taxon>Parameciidae</taxon>
        <taxon>Paramecium</taxon>
    </lineage>
</organism>
<sequence length="601" mass="71015">MNVEQILQGLNPNTTNINLEFRQLDSINHLVENFARFQRLKYINLQGNNLTQLSNNLAILYIEELDISQNPLDFEIVIKQLQQLSKLTKLNITIKPEEAQIIQENLPQLRFLNNREINPVVFKQKELEQYAIQFEKLIEITKDDRLRNLFDEHVKNVMKDLSLRLSKDLPAFKAKTHVLRAKYALQELNFNMIIEYTQNLDQKVGALFQMVHDDHANIFKELTNIILSQDTINPVSQYIEKLEKQEYLIKQLESDLQEQQQTIQMCQEENQKYLDLIIRHGKANYDSKQGYSNLQQQQQQQALKPTNKKIDTSAIKDKSLQNSLQNEGSLLSTAKLIPLKQLKEQIQEIYDSKAKFDQKCQETKQARETMEQHMYTYLNQKYGLKNIIIEQASTIIQSVKRLSQEDNDICVFGKILRNECDEEFRFVQIQVKQTIAELLRMFLRQKNPLKNMTDIKEMWNQKIQNYLSFDECQEIVNYMYNQEDSQVLLQKLNQIKLQGNKLEYCQFVTSILDFQLFTHEKYLQKFLKLFRQVDTEKKGYLTDVQFRQLMNLTNLNLSEDEIIKFMCILDPFNTQQMTFSSIVSLLSSVGRNQVTLLQKIQ</sequence>